<organism evidence="1 2">
    <name type="scientific">Chiloscyllium punctatum</name>
    <name type="common">Brownbanded bambooshark</name>
    <name type="synonym">Hemiscyllium punctatum</name>
    <dbReference type="NCBI Taxonomy" id="137246"/>
    <lineage>
        <taxon>Eukaryota</taxon>
        <taxon>Metazoa</taxon>
        <taxon>Chordata</taxon>
        <taxon>Craniata</taxon>
        <taxon>Vertebrata</taxon>
        <taxon>Chondrichthyes</taxon>
        <taxon>Elasmobranchii</taxon>
        <taxon>Galeomorphii</taxon>
        <taxon>Galeoidea</taxon>
        <taxon>Orectolobiformes</taxon>
        <taxon>Hemiscylliidae</taxon>
        <taxon>Chiloscyllium</taxon>
    </lineage>
</organism>
<accession>A0A401RSY2</accession>
<evidence type="ECO:0000313" key="2">
    <source>
        <dbReference type="Proteomes" id="UP000287033"/>
    </source>
</evidence>
<dbReference type="EMBL" id="BEZZ01002129">
    <property type="protein sequence ID" value="GCC21238.1"/>
    <property type="molecule type" value="Genomic_DNA"/>
</dbReference>
<proteinExistence type="predicted"/>
<comment type="caution">
    <text evidence="1">The sequence shown here is derived from an EMBL/GenBank/DDBJ whole genome shotgun (WGS) entry which is preliminary data.</text>
</comment>
<dbReference type="AlphaFoldDB" id="A0A401RSY2"/>
<protein>
    <submittedName>
        <fullName evidence="1">Uncharacterized protein</fullName>
    </submittedName>
</protein>
<name>A0A401RSY2_CHIPU</name>
<keyword evidence="2" id="KW-1185">Reference proteome</keyword>
<reference evidence="1 2" key="1">
    <citation type="journal article" date="2018" name="Nat. Ecol. Evol.">
        <title>Shark genomes provide insights into elasmobranch evolution and the origin of vertebrates.</title>
        <authorList>
            <person name="Hara Y"/>
            <person name="Yamaguchi K"/>
            <person name="Onimaru K"/>
            <person name="Kadota M"/>
            <person name="Koyanagi M"/>
            <person name="Keeley SD"/>
            <person name="Tatsumi K"/>
            <person name="Tanaka K"/>
            <person name="Motone F"/>
            <person name="Kageyama Y"/>
            <person name="Nozu R"/>
            <person name="Adachi N"/>
            <person name="Nishimura O"/>
            <person name="Nakagawa R"/>
            <person name="Tanegashima C"/>
            <person name="Kiyatake I"/>
            <person name="Matsumoto R"/>
            <person name="Murakumo K"/>
            <person name="Nishida K"/>
            <person name="Terakita A"/>
            <person name="Kuratani S"/>
            <person name="Sato K"/>
            <person name="Hyodo S Kuraku.S."/>
        </authorList>
    </citation>
    <scope>NUCLEOTIDE SEQUENCE [LARGE SCALE GENOMIC DNA]</scope>
</reference>
<gene>
    <name evidence="1" type="ORF">chiPu_0019705</name>
</gene>
<sequence length="99" mass="10679">MDQSADLFQSTSSHAKEGPSCDWWPLLTDGAVCQPIPTFVPRPFPGGGGWCACVGPTRKPIGEKEWAVKDRSIDNQIPDAGAVIVKTVGLRQLAQAQCW</sequence>
<evidence type="ECO:0000313" key="1">
    <source>
        <dbReference type="EMBL" id="GCC21238.1"/>
    </source>
</evidence>
<dbReference type="Proteomes" id="UP000287033">
    <property type="component" value="Unassembled WGS sequence"/>
</dbReference>